<dbReference type="EMBL" id="VCPC01000001">
    <property type="protein sequence ID" value="TMV15179.1"/>
    <property type="molecule type" value="Genomic_DNA"/>
</dbReference>
<dbReference type="PANTHER" id="PTHR11735">
    <property type="entry name" value="TRNA N6-ADENOSINE THREONYLCARBAMOYLTRANSFERASE"/>
    <property type="match status" value="1"/>
</dbReference>
<evidence type="ECO:0000313" key="3">
    <source>
        <dbReference type="Proteomes" id="UP001191082"/>
    </source>
</evidence>
<dbReference type="InterPro" id="IPR000905">
    <property type="entry name" value="Gcp-like_dom"/>
</dbReference>
<dbReference type="Pfam" id="PF00814">
    <property type="entry name" value="TsaD"/>
    <property type="match status" value="1"/>
</dbReference>
<dbReference type="InterPro" id="IPR022496">
    <property type="entry name" value="T6A_TsaB"/>
</dbReference>
<dbReference type="RefSeq" id="WP_138862527.1">
    <property type="nucleotide sequence ID" value="NZ_VCPC01000001.1"/>
</dbReference>
<feature type="domain" description="Gcp-like" evidence="1">
    <location>
        <begin position="36"/>
        <end position="125"/>
    </location>
</feature>
<name>A0ABY2XDX1_9RHOB</name>
<dbReference type="InterPro" id="IPR043129">
    <property type="entry name" value="ATPase_NBD"/>
</dbReference>
<dbReference type="NCBIfam" id="TIGR03725">
    <property type="entry name" value="T6A_YeaZ"/>
    <property type="match status" value="1"/>
</dbReference>
<accession>A0ABY2XDX1</accession>
<reference evidence="2 3" key="1">
    <citation type="submission" date="2019-05" db="EMBL/GenBank/DDBJ databases">
        <title>Marivita sp. nov. isolated from sea sediment.</title>
        <authorList>
            <person name="Kim W."/>
        </authorList>
    </citation>
    <scope>NUCLEOTIDE SEQUENCE [LARGE SCALE GENOMIC DNA]</scope>
    <source>
        <strain evidence="2 3">CAU 1492</strain>
    </source>
</reference>
<protein>
    <submittedName>
        <fullName evidence="2">tRNA (Adenosine(37)-N6)-threonylcarbamoyltransferase complex dimerization subunit type 1 TsaB</fullName>
    </submittedName>
</protein>
<dbReference type="SUPFAM" id="SSF53067">
    <property type="entry name" value="Actin-like ATPase domain"/>
    <property type="match status" value="1"/>
</dbReference>
<evidence type="ECO:0000259" key="1">
    <source>
        <dbReference type="Pfam" id="PF00814"/>
    </source>
</evidence>
<gene>
    <name evidence="2" type="primary">tsaB</name>
    <name evidence="2" type="ORF">FGK64_04245</name>
</gene>
<proteinExistence type="predicted"/>
<organism evidence="2 3">
    <name type="scientific">Arenibacterium halophilum</name>
    <dbReference type="NCBI Taxonomy" id="2583821"/>
    <lineage>
        <taxon>Bacteria</taxon>
        <taxon>Pseudomonadati</taxon>
        <taxon>Pseudomonadota</taxon>
        <taxon>Alphaproteobacteria</taxon>
        <taxon>Rhodobacterales</taxon>
        <taxon>Paracoccaceae</taxon>
        <taxon>Arenibacterium</taxon>
    </lineage>
</organism>
<dbReference type="Gene3D" id="3.30.420.40">
    <property type="match status" value="1"/>
</dbReference>
<dbReference type="PANTHER" id="PTHR11735:SF11">
    <property type="entry name" value="TRNA THREONYLCARBAMOYLADENOSINE BIOSYNTHESIS PROTEIN TSAB"/>
    <property type="match status" value="1"/>
</dbReference>
<comment type="caution">
    <text evidence="2">The sequence shown here is derived from an EMBL/GenBank/DDBJ whole genome shotgun (WGS) entry which is preliminary data.</text>
</comment>
<sequence length="206" mass="20838">MPSDGLILGFDTSAAHCAAALLSGTRVLAERVEPMARGQAERLMPLLQEVLGDAGAGWGDLTRIGVGIGPGNFTGIRIAVSAARGLSLGLGIPAVGVDTLHAAALDAPRPALAAVPATGGRFYLGRFDAAGAMTTETLALEQVPQGPILTYADDALAAHTAPIHSLAVAIARLAQAAEGEITPPEPLYLRAADAAPARDAPPVMLD</sequence>
<evidence type="ECO:0000313" key="2">
    <source>
        <dbReference type="EMBL" id="TMV15179.1"/>
    </source>
</evidence>
<keyword evidence="3" id="KW-1185">Reference proteome</keyword>
<dbReference type="Proteomes" id="UP001191082">
    <property type="component" value="Unassembled WGS sequence"/>
</dbReference>